<organism evidence="2 3">
    <name type="scientific">Heterodera trifolii</name>
    <dbReference type="NCBI Taxonomy" id="157864"/>
    <lineage>
        <taxon>Eukaryota</taxon>
        <taxon>Metazoa</taxon>
        <taxon>Ecdysozoa</taxon>
        <taxon>Nematoda</taxon>
        <taxon>Chromadorea</taxon>
        <taxon>Rhabditida</taxon>
        <taxon>Tylenchina</taxon>
        <taxon>Tylenchomorpha</taxon>
        <taxon>Tylenchoidea</taxon>
        <taxon>Heteroderidae</taxon>
        <taxon>Heteroderinae</taxon>
        <taxon>Heterodera</taxon>
    </lineage>
</organism>
<evidence type="ECO:0000313" key="2">
    <source>
        <dbReference type="EMBL" id="KAL3107675.1"/>
    </source>
</evidence>
<evidence type="ECO:0000256" key="1">
    <source>
        <dbReference type="SAM" id="MobiDB-lite"/>
    </source>
</evidence>
<protein>
    <submittedName>
        <fullName evidence="2">Uncharacterized protein</fullName>
    </submittedName>
</protein>
<accession>A0ABD2KXI4</accession>
<feature type="region of interest" description="Disordered" evidence="1">
    <location>
        <begin position="1"/>
        <end position="68"/>
    </location>
</feature>
<name>A0ABD2KXI4_9BILA</name>
<dbReference type="EMBL" id="JBICBT010000609">
    <property type="protein sequence ID" value="KAL3107675.1"/>
    <property type="molecule type" value="Genomic_DNA"/>
</dbReference>
<feature type="compositionally biased region" description="Basic residues" evidence="1">
    <location>
        <begin position="96"/>
        <end position="110"/>
    </location>
</feature>
<gene>
    <name evidence="2" type="ORF">niasHT_018808</name>
</gene>
<dbReference type="AlphaFoldDB" id="A0ABD2KXI4"/>
<evidence type="ECO:0000313" key="3">
    <source>
        <dbReference type="Proteomes" id="UP001620626"/>
    </source>
</evidence>
<keyword evidence="3" id="KW-1185">Reference proteome</keyword>
<reference evidence="2 3" key="1">
    <citation type="submission" date="2024-10" db="EMBL/GenBank/DDBJ databases">
        <authorList>
            <person name="Kim D."/>
        </authorList>
    </citation>
    <scope>NUCLEOTIDE SEQUENCE [LARGE SCALE GENOMIC DNA]</scope>
    <source>
        <strain evidence="2">BH-2024</strain>
    </source>
</reference>
<feature type="compositionally biased region" description="Basic residues" evidence="1">
    <location>
        <begin position="33"/>
        <end position="44"/>
    </location>
</feature>
<dbReference type="Proteomes" id="UP001620626">
    <property type="component" value="Unassembled WGS sequence"/>
</dbReference>
<feature type="region of interest" description="Disordered" evidence="1">
    <location>
        <begin position="91"/>
        <end position="110"/>
    </location>
</feature>
<proteinExistence type="predicted"/>
<comment type="caution">
    <text evidence="2">The sequence shown here is derived from an EMBL/GenBank/DDBJ whole genome shotgun (WGS) entry which is preliminary data.</text>
</comment>
<feature type="compositionally biased region" description="Basic and acidic residues" evidence="1">
    <location>
        <begin position="45"/>
        <end position="58"/>
    </location>
</feature>
<sequence>MREWWGGSVEGRGRAYGRRNRGEGSAAVDRGGPRKRGGPRRRRAPRDGGKRGSAEERGPAPPGRWNRGEGAALFNAKYRDPANCIGGRLVNAPAKPHSRVQSRAAKLPRI</sequence>